<accession>A0A396RPG3</accession>
<comment type="cofactor">
    <cofactor evidence="1">
        <name>Zn(2+)</name>
        <dbReference type="ChEBI" id="CHEBI:29105"/>
    </cofactor>
</comment>
<dbReference type="RefSeq" id="WP_118863449.1">
    <property type="nucleotide sequence ID" value="NZ_QWLV01000002.1"/>
</dbReference>
<dbReference type="PANTHER" id="PTHR11733:SF211">
    <property type="entry name" value="OLIGOPEPTIDASE LIPOPROTEIN M13 FAMILY"/>
    <property type="match status" value="1"/>
</dbReference>
<sequence>MRRSFLLTLFLLTTAPVFAQTGTVGVDLEGLDKTAEPGDSFDIYANGGWRERTEIPADRTSIGTFVTVAQLVEQRNIDIIAKGEGRAEAGADGQKIADYYAAYRDTAAIERRGTEPLKAPFAAIDRIADRRALSLALGASMRADADPLNATNFWTENLFGIFVSQALQDPTVTVPYLLQGGLGMPERDYYLSDAPEMAKVRAAYQGYVAAMLKQLGWSDADARAARIMALETKIAQAHLPAVEAQDAKKAEGWSRADFSAKAPGIDWDAFFEGARLGEQQQFIAWHAAPTTKIAALVGREPIEVWKDWMKFHIASRFAGVLPKAYDDLRFGFYGKVLSGAQQPRPRDKRAISATSGALGDAVGRIYVAKHFPAKSKADIEAMVANIKAAFDKRLQGIDWMAPATKAEARRKIETLIVGVGYPETWRDYASFEVKPGDAFGNAWRAGEFEYRHQLAKIGKPVDKAEWWMSPQTVNAVFLPLQNAMNFPAGILEPPFYDPAADPAFNYGSIGSVIGHEVSHSFDNLGADFDADGRVRNWWTEADMARFKQAGDALVKQYDAYEAFPGLNLNGELTLGENIADLAGLAAAYDAYHASLGGKPAPVIDGLTGDQRFFLAYAQSRREKTREATLRAIIAADGHSPGRWRAETVRNLDAWYTSFGAKPGEKLYLEPEARVRVW</sequence>
<organism evidence="10 11">
    <name type="scientific">Sphingomonas gilva</name>
    <dbReference type="NCBI Taxonomy" id="2305907"/>
    <lineage>
        <taxon>Bacteria</taxon>
        <taxon>Pseudomonadati</taxon>
        <taxon>Pseudomonadota</taxon>
        <taxon>Alphaproteobacteria</taxon>
        <taxon>Sphingomonadales</taxon>
        <taxon>Sphingomonadaceae</taxon>
        <taxon>Sphingomonas</taxon>
    </lineage>
</organism>
<dbReference type="InterPro" id="IPR042089">
    <property type="entry name" value="Peptidase_M13_dom_2"/>
</dbReference>
<evidence type="ECO:0000256" key="1">
    <source>
        <dbReference type="ARBA" id="ARBA00001947"/>
    </source>
</evidence>
<reference evidence="10 11" key="1">
    <citation type="submission" date="2018-08" db="EMBL/GenBank/DDBJ databases">
        <title>The multiple taxonomic identification of Sphingomonas gilva.</title>
        <authorList>
            <person name="Zhu D."/>
            <person name="Zheng S."/>
        </authorList>
    </citation>
    <scope>NUCLEOTIDE SEQUENCE [LARGE SCALE GENOMIC DNA]</scope>
    <source>
        <strain evidence="10 11">ZDH117</strain>
    </source>
</reference>
<dbReference type="PRINTS" id="PR00786">
    <property type="entry name" value="NEPRILYSIN"/>
</dbReference>
<feature type="domain" description="Peptidase M13 N-terminal" evidence="9">
    <location>
        <begin position="37"/>
        <end position="422"/>
    </location>
</feature>
<proteinExistence type="predicted"/>
<dbReference type="OrthoDB" id="9775677at2"/>
<feature type="chain" id="PRO_5017239479" evidence="7">
    <location>
        <begin position="20"/>
        <end position="677"/>
    </location>
</feature>
<dbReference type="PANTHER" id="PTHR11733">
    <property type="entry name" value="ZINC METALLOPROTEASE FAMILY M13 NEPRILYSIN-RELATED"/>
    <property type="match status" value="1"/>
</dbReference>
<dbReference type="GO" id="GO:0004222">
    <property type="term" value="F:metalloendopeptidase activity"/>
    <property type="evidence" value="ECO:0007669"/>
    <property type="project" value="InterPro"/>
</dbReference>
<dbReference type="SUPFAM" id="SSF55486">
    <property type="entry name" value="Metalloproteases ('zincins'), catalytic domain"/>
    <property type="match status" value="1"/>
</dbReference>
<evidence type="ECO:0000256" key="6">
    <source>
        <dbReference type="ARBA" id="ARBA00023049"/>
    </source>
</evidence>
<keyword evidence="6" id="KW-0482">Metalloprotease</keyword>
<evidence type="ECO:0000313" key="11">
    <source>
        <dbReference type="Proteomes" id="UP000266693"/>
    </source>
</evidence>
<feature type="signal peptide" evidence="7">
    <location>
        <begin position="1"/>
        <end position="19"/>
    </location>
</feature>
<keyword evidence="7" id="KW-0732">Signal</keyword>
<dbReference type="GO" id="GO:0005886">
    <property type="term" value="C:plasma membrane"/>
    <property type="evidence" value="ECO:0007669"/>
    <property type="project" value="TreeGrafter"/>
</dbReference>
<comment type="caution">
    <text evidence="10">The sequence shown here is derived from an EMBL/GenBank/DDBJ whole genome shotgun (WGS) entry which is preliminary data.</text>
</comment>
<protein>
    <submittedName>
        <fullName evidence="10">M13 family peptidase</fullName>
    </submittedName>
</protein>
<dbReference type="InterPro" id="IPR024079">
    <property type="entry name" value="MetalloPept_cat_dom_sf"/>
</dbReference>
<keyword evidence="5" id="KW-0862">Zinc</keyword>
<dbReference type="Gene3D" id="1.10.1380.10">
    <property type="entry name" value="Neutral endopeptidase , domain2"/>
    <property type="match status" value="1"/>
</dbReference>
<keyword evidence="3" id="KW-0479">Metal-binding</keyword>
<dbReference type="InterPro" id="IPR000718">
    <property type="entry name" value="Peptidase_M13"/>
</dbReference>
<dbReference type="EMBL" id="QWLV01000002">
    <property type="protein sequence ID" value="RHW18259.1"/>
    <property type="molecule type" value="Genomic_DNA"/>
</dbReference>
<dbReference type="InterPro" id="IPR018497">
    <property type="entry name" value="Peptidase_M13_C"/>
</dbReference>
<dbReference type="Proteomes" id="UP000266693">
    <property type="component" value="Unassembled WGS sequence"/>
</dbReference>
<dbReference type="PROSITE" id="PS51885">
    <property type="entry name" value="NEPRILYSIN"/>
    <property type="match status" value="1"/>
</dbReference>
<evidence type="ECO:0000259" key="9">
    <source>
        <dbReference type="Pfam" id="PF05649"/>
    </source>
</evidence>
<gene>
    <name evidence="10" type="ORF">D1610_07235</name>
</gene>
<evidence type="ECO:0000256" key="5">
    <source>
        <dbReference type="ARBA" id="ARBA00022833"/>
    </source>
</evidence>
<dbReference type="CDD" id="cd08662">
    <property type="entry name" value="M13"/>
    <property type="match status" value="1"/>
</dbReference>
<dbReference type="InterPro" id="IPR008753">
    <property type="entry name" value="Peptidase_M13_N"/>
</dbReference>
<evidence type="ECO:0000256" key="7">
    <source>
        <dbReference type="SAM" id="SignalP"/>
    </source>
</evidence>
<evidence type="ECO:0000256" key="4">
    <source>
        <dbReference type="ARBA" id="ARBA00022801"/>
    </source>
</evidence>
<evidence type="ECO:0000259" key="8">
    <source>
        <dbReference type="Pfam" id="PF01431"/>
    </source>
</evidence>
<dbReference type="Pfam" id="PF01431">
    <property type="entry name" value="Peptidase_M13"/>
    <property type="match status" value="1"/>
</dbReference>
<dbReference type="GO" id="GO:0016485">
    <property type="term" value="P:protein processing"/>
    <property type="evidence" value="ECO:0007669"/>
    <property type="project" value="TreeGrafter"/>
</dbReference>
<dbReference type="AlphaFoldDB" id="A0A396RPG3"/>
<dbReference type="GO" id="GO:0046872">
    <property type="term" value="F:metal ion binding"/>
    <property type="evidence" value="ECO:0007669"/>
    <property type="project" value="UniProtKB-KW"/>
</dbReference>
<keyword evidence="2" id="KW-0645">Protease</keyword>
<evidence type="ECO:0000256" key="2">
    <source>
        <dbReference type="ARBA" id="ARBA00022670"/>
    </source>
</evidence>
<dbReference type="Pfam" id="PF05649">
    <property type="entry name" value="Peptidase_M13_N"/>
    <property type="match status" value="1"/>
</dbReference>
<dbReference type="Gene3D" id="3.40.390.10">
    <property type="entry name" value="Collagenase (Catalytic Domain)"/>
    <property type="match status" value="1"/>
</dbReference>
<name>A0A396RPG3_9SPHN</name>
<feature type="domain" description="Peptidase M13 C-terminal" evidence="8">
    <location>
        <begin position="474"/>
        <end position="674"/>
    </location>
</feature>
<evidence type="ECO:0000313" key="10">
    <source>
        <dbReference type="EMBL" id="RHW18259.1"/>
    </source>
</evidence>
<keyword evidence="11" id="KW-1185">Reference proteome</keyword>
<evidence type="ECO:0000256" key="3">
    <source>
        <dbReference type="ARBA" id="ARBA00022723"/>
    </source>
</evidence>
<keyword evidence="4" id="KW-0378">Hydrolase</keyword>